<gene>
    <name evidence="1" type="ORF">SAMN05192545_2876</name>
</gene>
<dbReference type="EMBL" id="LT629754">
    <property type="protein sequence ID" value="SDT14854.1"/>
    <property type="molecule type" value="Genomic_DNA"/>
</dbReference>
<dbReference type="Proteomes" id="UP000199574">
    <property type="component" value="Chromosome I"/>
</dbReference>
<evidence type="ECO:0000313" key="2">
    <source>
        <dbReference type="Proteomes" id="UP000199574"/>
    </source>
</evidence>
<name>A0ABY0UT59_9FLAO</name>
<evidence type="ECO:0008006" key="3">
    <source>
        <dbReference type="Google" id="ProtNLM"/>
    </source>
</evidence>
<keyword evidence="2" id="KW-1185">Reference proteome</keyword>
<protein>
    <recommendedName>
        <fullName evidence="3">Nucleotidyl transferase AbiEii toxin, Type IV TA system</fullName>
    </recommendedName>
</protein>
<evidence type="ECO:0000313" key="1">
    <source>
        <dbReference type="EMBL" id="SDT14854.1"/>
    </source>
</evidence>
<sequence length="75" mass="8746">MAIEQAKEFMINTKLLKKSVVGKDFLSLGYIPVDIDLWLDYRTTLMTMREEKKHPSVWIENEINAIDHIINIING</sequence>
<accession>A0ABY0UT59</accession>
<organism evidence="1 2">
    <name type="scientific">Maribacter dokdonensis</name>
    <dbReference type="NCBI Taxonomy" id="320912"/>
    <lineage>
        <taxon>Bacteria</taxon>
        <taxon>Pseudomonadati</taxon>
        <taxon>Bacteroidota</taxon>
        <taxon>Flavobacteriia</taxon>
        <taxon>Flavobacteriales</taxon>
        <taxon>Flavobacteriaceae</taxon>
        <taxon>Maribacter</taxon>
    </lineage>
</organism>
<reference evidence="1 2" key="1">
    <citation type="submission" date="2016-10" db="EMBL/GenBank/DDBJ databases">
        <authorList>
            <person name="Varghese N."/>
            <person name="Submissions S."/>
        </authorList>
    </citation>
    <scope>NUCLEOTIDE SEQUENCE [LARGE SCALE GENOMIC DNA]</scope>
    <source>
        <strain evidence="1 2">MAR_2009_60</strain>
    </source>
</reference>
<proteinExistence type="predicted"/>